<feature type="compositionally biased region" description="Polar residues" evidence="1">
    <location>
        <begin position="347"/>
        <end position="356"/>
    </location>
</feature>
<keyword evidence="3" id="KW-1185">Reference proteome</keyword>
<feature type="region of interest" description="Disordered" evidence="1">
    <location>
        <begin position="445"/>
        <end position="465"/>
    </location>
</feature>
<evidence type="ECO:0000313" key="2">
    <source>
        <dbReference type="EMBL" id="KAF6021696.1"/>
    </source>
</evidence>
<sequence length="642" mass="70427">MRSWSNFSFYNSIRYFTGQPFSFVSLGEIKEESSDNDAENTTPDRDDHHSYFDHVGPQIAISILPLLTLREVVARQQAASRIPGDEEETPLYTSEFGYPLNFHTFRPSTLKIEDVTDKDEADYFPPEIKTGGVGCGNQEDCLTDRHSVITAETSRQMSTGSGGSDELLSGIIREQSDNKQLKPQKEKEFGKTDPHQVSVSLVGTEKQSSLNSKELLKSNTADNVMLSFASTKPADSRSTCDSPQLLPESSTTNMTSASTASPIAESIDITELAETDIAETDIATVSETELAGVHKPTHGLRGEQQNQLQKREQSKKKKKSIRSLAQNIFKNFRKAKDSTSRKDETETSSSGKSVTSAGHCATRLSDAEMENNLDMVNSQSQDKMAAMENVTQCDCKKTCTADDVPKQELVIRLDGVEEVTLAELLSSQTGYSVDGEQDMISVDESEVNKEQDVTSADESELTSERPAVTNKVLPIRGSSYAENVTEYDRGAALPVDAESHSHFENIPPAGKAVNKDEESFLLPTGNGRNETNAIERKPGFSRSLSGELIARALSYYVEPEAAESAVSPQSAVNIRLSSDEYSTGGSVYTISSDDEIYAQDVSSADNDSWVRNNRKQSFDSSPFKGTDMELAYYIGFICCASY</sequence>
<feature type="compositionally biased region" description="Low complexity" evidence="1">
    <location>
        <begin position="249"/>
        <end position="261"/>
    </location>
</feature>
<organism evidence="2 3">
    <name type="scientific">Bugula neritina</name>
    <name type="common">Brown bryozoan</name>
    <name type="synonym">Sertularia neritina</name>
    <dbReference type="NCBI Taxonomy" id="10212"/>
    <lineage>
        <taxon>Eukaryota</taxon>
        <taxon>Metazoa</taxon>
        <taxon>Spiralia</taxon>
        <taxon>Lophotrochozoa</taxon>
        <taxon>Bryozoa</taxon>
        <taxon>Gymnolaemata</taxon>
        <taxon>Cheilostomatida</taxon>
        <taxon>Flustrina</taxon>
        <taxon>Buguloidea</taxon>
        <taxon>Bugulidae</taxon>
        <taxon>Bugula</taxon>
    </lineage>
</organism>
<feature type="compositionally biased region" description="Basic and acidic residues" evidence="1">
    <location>
        <begin position="175"/>
        <end position="194"/>
    </location>
</feature>
<protein>
    <submittedName>
        <fullName evidence="2">Uncharacterized protein</fullName>
    </submittedName>
</protein>
<dbReference type="Proteomes" id="UP000593567">
    <property type="component" value="Unassembled WGS sequence"/>
</dbReference>
<feature type="region of interest" description="Disordered" evidence="1">
    <location>
        <begin position="175"/>
        <end position="196"/>
    </location>
</feature>
<accession>A0A7J7J7Q7</accession>
<dbReference type="AlphaFoldDB" id="A0A7J7J7Q7"/>
<proteinExistence type="predicted"/>
<comment type="caution">
    <text evidence="2">The sequence shown here is derived from an EMBL/GenBank/DDBJ whole genome shotgun (WGS) entry which is preliminary data.</text>
</comment>
<feature type="region of interest" description="Disordered" evidence="1">
    <location>
        <begin position="291"/>
        <end position="358"/>
    </location>
</feature>
<gene>
    <name evidence="2" type="ORF">EB796_019994</name>
</gene>
<reference evidence="2" key="1">
    <citation type="submission" date="2020-06" db="EMBL/GenBank/DDBJ databases">
        <title>Draft genome of Bugula neritina, a colonial animal packing powerful symbionts and potential medicines.</title>
        <authorList>
            <person name="Rayko M."/>
        </authorList>
    </citation>
    <scope>NUCLEOTIDE SEQUENCE [LARGE SCALE GENOMIC DNA]</scope>
    <source>
        <strain evidence="2">Kwan_BN1</strain>
    </source>
</reference>
<evidence type="ECO:0000313" key="3">
    <source>
        <dbReference type="Proteomes" id="UP000593567"/>
    </source>
</evidence>
<dbReference type="EMBL" id="VXIV02002978">
    <property type="protein sequence ID" value="KAF6021696.1"/>
    <property type="molecule type" value="Genomic_DNA"/>
</dbReference>
<name>A0A7J7J7Q7_BUGNE</name>
<evidence type="ECO:0000256" key="1">
    <source>
        <dbReference type="SAM" id="MobiDB-lite"/>
    </source>
</evidence>
<feature type="region of interest" description="Disordered" evidence="1">
    <location>
        <begin position="231"/>
        <end position="267"/>
    </location>
</feature>
<feature type="compositionally biased region" description="Basic and acidic residues" evidence="1">
    <location>
        <begin position="334"/>
        <end position="345"/>
    </location>
</feature>